<proteinExistence type="predicted"/>
<protein>
    <submittedName>
        <fullName evidence="1">Uncharacterized protein</fullName>
    </submittedName>
</protein>
<dbReference type="EMBL" id="GBXM01010803">
    <property type="protein sequence ID" value="JAH97774.1"/>
    <property type="molecule type" value="Transcribed_RNA"/>
</dbReference>
<reference evidence="1" key="2">
    <citation type="journal article" date="2015" name="Fish Shellfish Immunol.">
        <title>Early steps in the European eel (Anguilla anguilla)-Vibrio vulnificus interaction in the gills: Role of the RtxA13 toxin.</title>
        <authorList>
            <person name="Callol A."/>
            <person name="Pajuelo D."/>
            <person name="Ebbesson L."/>
            <person name="Teles M."/>
            <person name="MacKenzie S."/>
            <person name="Amaro C."/>
        </authorList>
    </citation>
    <scope>NUCLEOTIDE SEQUENCE</scope>
</reference>
<name>A0A0E9X5C1_ANGAN</name>
<evidence type="ECO:0000313" key="1">
    <source>
        <dbReference type="EMBL" id="JAH97774.1"/>
    </source>
</evidence>
<accession>A0A0E9X5C1</accession>
<dbReference type="AlphaFoldDB" id="A0A0E9X5C1"/>
<organism evidence="1">
    <name type="scientific">Anguilla anguilla</name>
    <name type="common">European freshwater eel</name>
    <name type="synonym">Muraena anguilla</name>
    <dbReference type="NCBI Taxonomy" id="7936"/>
    <lineage>
        <taxon>Eukaryota</taxon>
        <taxon>Metazoa</taxon>
        <taxon>Chordata</taxon>
        <taxon>Craniata</taxon>
        <taxon>Vertebrata</taxon>
        <taxon>Euteleostomi</taxon>
        <taxon>Actinopterygii</taxon>
        <taxon>Neopterygii</taxon>
        <taxon>Teleostei</taxon>
        <taxon>Anguilliformes</taxon>
        <taxon>Anguillidae</taxon>
        <taxon>Anguilla</taxon>
    </lineage>
</organism>
<sequence>MVHTVKKKGPLNLQENFWGYQHGLTGHIRQWLFLWHEKEPEEIKTATKSESDKALIIQNGISNEYGIEANECAFYSNIGGSECHRA</sequence>
<reference evidence="1" key="1">
    <citation type="submission" date="2014-11" db="EMBL/GenBank/DDBJ databases">
        <authorList>
            <person name="Amaro Gonzalez C."/>
        </authorList>
    </citation>
    <scope>NUCLEOTIDE SEQUENCE</scope>
</reference>